<protein>
    <recommendedName>
        <fullName evidence="5">Fork-head domain-containing protein</fullName>
    </recommendedName>
</protein>
<dbReference type="SUPFAM" id="SSF46785">
    <property type="entry name" value="Winged helix' DNA-binding domain"/>
    <property type="match status" value="1"/>
</dbReference>
<dbReference type="PANTHER" id="PTHR11829">
    <property type="entry name" value="FORKHEAD BOX PROTEIN"/>
    <property type="match status" value="1"/>
</dbReference>
<dbReference type="RefSeq" id="XP_043010796.1">
    <property type="nucleotide sequence ID" value="XM_043152710.1"/>
</dbReference>
<evidence type="ECO:0000313" key="7">
    <source>
        <dbReference type="Proteomes" id="UP001049176"/>
    </source>
</evidence>
<dbReference type="InterPro" id="IPR036390">
    <property type="entry name" value="WH_DNA-bd_sf"/>
</dbReference>
<feature type="compositionally biased region" description="Polar residues" evidence="4">
    <location>
        <begin position="375"/>
        <end position="394"/>
    </location>
</feature>
<evidence type="ECO:0000256" key="2">
    <source>
        <dbReference type="ARBA" id="ARBA00023242"/>
    </source>
</evidence>
<dbReference type="PRINTS" id="PR00053">
    <property type="entry name" value="FORKHEAD"/>
</dbReference>
<dbReference type="InterPro" id="IPR036388">
    <property type="entry name" value="WH-like_DNA-bd_sf"/>
</dbReference>
<comment type="subcellular location">
    <subcellularLocation>
        <location evidence="3">Nucleus</location>
    </subcellularLocation>
</comment>
<dbReference type="AlphaFoldDB" id="A0A9P7S419"/>
<dbReference type="InterPro" id="IPR050211">
    <property type="entry name" value="FOX_domain-containing"/>
</dbReference>
<evidence type="ECO:0000256" key="4">
    <source>
        <dbReference type="SAM" id="MobiDB-lite"/>
    </source>
</evidence>
<gene>
    <name evidence="6" type="ORF">E1B28_007925</name>
</gene>
<dbReference type="EMBL" id="CM032184">
    <property type="protein sequence ID" value="KAG7094326.1"/>
    <property type="molecule type" value="Genomic_DNA"/>
</dbReference>
<keyword evidence="7" id="KW-1185">Reference proteome</keyword>
<keyword evidence="1 3" id="KW-0238">DNA-binding</keyword>
<evidence type="ECO:0000313" key="6">
    <source>
        <dbReference type="EMBL" id="KAG7094326.1"/>
    </source>
</evidence>
<sequence length="554" mass="61466">MDIKDNGMYQGLCVILVCPTVNIVLTDSLWPLHLHALSCIKIGRNHRFRKSTDPSSGFGQLKLDDGEEKFRIPYPSHTTDVAMKPQPHSSSRDFYSPIPADATQQQYQDPSSLPWYPHREGISQHHVTGEYLPSDAQNCYATHSSPYSGYHHVPGSRSASVVTRQDPVRTLTITSRGDSPSFSSSSSPTPSSSRRRSGSSWAVVGFQDIGIAEAERILRNTHNLPSGVPLTLRSLADPPPGMKPHQSYNTLAQIAIWQSPRKRLTLQEIYVAIAQRFAFYRDHPDPKKWKSSIRHMLSNRHVFVPIRDRDQMNRGGYWELDFNDMEGSRRGQRRRRKRMSEAVKSDRDEDADADADVSGEEEMQQEESGYFTPAPSITQSQASPSATTVSGSSDRTFRAQPITSRRGMERSMSDLNSPALSGEMSGPVLLYDPTGGSPPYSYENPPRNQHDYPVWTENSNSSMSYQESAFYSSLPPGLTLPRGCTALPPPPSPFAVPPSSMNSLALANPRSYYSSASADQSRGHSSQTAYSSFSVHTGAPQQYETALNGSEDSR</sequence>
<name>A0A9P7S419_9AGAR</name>
<feature type="compositionally biased region" description="Polar residues" evidence="4">
    <location>
        <begin position="501"/>
        <end position="554"/>
    </location>
</feature>
<feature type="compositionally biased region" description="Acidic residues" evidence="4">
    <location>
        <begin position="348"/>
        <end position="365"/>
    </location>
</feature>
<dbReference type="KEGG" id="more:E1B28_007925"/>
<dbReference type="GO" id="GO:0000978">
    <property type="term" value="F:RNA polymerase II cis-regulatory region sequence-specific DNA binding"/>
    <property type="evidence" value="ECO:0007669"/>
    <property type="project" value="TreeGrafter"/>
</dbReference>
<dbReference type="SMART" id="SM00339">
    <property type="entry name" value="FH"/>
    <property type="match status" value="1"/>
</dbReference>
<dbReference type="GO" id="GO:0005634">
    <property type="term" value="C:nucleus"/>
    <property type="evidence" value="ECO:0007669"/>
    <property type="project" value="UniProtKB-SubCell"/>
</dbReference>
<dbReference type="GeneID" id="66077001"/>
<feature type="domain" description="Fork-head" evidence="5">
    <location>
        <begin position="243"/>
        <end position="338"/>
    </location>
</feature>
<evidence type="ECO:0000259" key="5">
    <source>
        <dbReference type="PROSITE" id="PS50039"/>
    </source>
</evidence>
<dbReference type="PROSITE" id="PS50039">
    <property type="entry name" value="FORK_HEAD_3"/>
    <property type="match status" value="1"/>
</dbReference>
<evidence type="ECO:0000256" key="1">
    <source>
        <dbReference type="ARBA" id="ARBA00023125"/>
    </source>
</evidence>
<dbReference type="InterPro" id="IPR001766">
    <property type="entry name" value="Fork_head_dom"/>
</dbReference>
<dbReference type="Gene3D" id="1.10.10.10">
    <property type="entry name" value="Winged helix-like DNA-binding domain superfamily/Winged helix DNA-binding domain"/>
    <property type="match status" value="1"/>
</dbReference>
<reference evidence="6" key="1">
    <citation type="journal article" date="2021" name="Genome Biol. Evol.">
        <title>The assembled and annotated genome of the fairy-ring fungus Marasmius oreades.</title>
        <authorList>
            <person name="Hiltunen M."/>
            <person name="Ament-Velasquez S.L."/>
            <person name="Johannesson H."/>
        </authorList>
    </citation>
    <scope>NUCLEOTIDE SEQUENCE</scope>
    <source>
        <strain evidence="6">03SP1</strain>
    </source>
</reference>
<feature type="region of interest" description="Disordered" evidence="4">
    <location>
        <begin position="480"/>
        <end position="554"/>
    </location>
</feature>
<dbReference type="InterPro" id="IPR030456">
    <property type="entry name" value="TF_fork_head_CS_2"/>
</dbReference>
<dbReference type="PANTHER" id="PTHR11829:SF343">
    <property type="entry name" value="FORK-HEAD DOMAIN-CONTAINING PROTEIN"/>
    <property type="match status" value="1"/>
</dbReference>
<feature type="region of interest" description="Disordered" evidence="4">
    <location>
        <begin position="326"/>
        <end position="459"/>
    </location>
</feature>
<feature type="compositionally biased region" description="Low complexity" evidence="4">
    <location>
        <begin position="175"/>
        <end position="192"/>
    </location>
</feature>
<dbReference type="CDD" id="cd00059">
    <property type="entry name" value="FH_FOX"/>
    <property type="match status" value="1"/>
</dbReference>
<dbReference type="OrthoDB" id="5954824at2759"/>
<evidence type="ECO:0000256" key="3">
    <source>
        <dbReference type="PROSITE-ProRule" id="PRU00089"/>
    </source>
</evidence>
<proteinExistence type="predicted"/>
<dbReference type="GO" id="GO:0000981">
    <property type="term" value="F:DNA-binding transcription factor activity, RNA polymerase II-specific"/>
    <property type="evidence" value="ECO:0007669"/>
    <property type="project" value="TreeGrafter"/>
</dbReference>
<dbReference type="Proteomes" id="UP001049176">
    <property type="component" value="Chromosome 4"/>
</dbReference>
<accession>A0A9P7S419</accession>
<feature type="DNA-binding region" description="Fork-head" evidence="3">
    <location>
        <begin position="243"/>
        <end position="338"/>
    </location>
</feature>
<comment type="caution">
    <text evidence="6">The sequence shown here is derived from an EMBL/GenBank/DDBJ whole genome shotgun (WGS) entry which is preliminary data.</text>
</comment>
<dbReference type="Pfam" id="PF00250">
    <property type="entry name" value="Forkhead"/>
    <property type="match status" value="1"/>
</dbReference>
<dbReference type="PROSITE" id="PS00658">
    <property type="entry name" value="FORK_HEAD_2"/>
    <property type="match status" value="1"/>
</dbReference>
<feature type="compositionally biased region" description="Pro residues" evidence="4">
    <location>
        <begin position="487"/>
        <end position="496"/>
    </location>
</feature>
<organism evidence="6 7">
    <name type="scientific">Marasmius oreades</name>
    <name type="common">fairy-ring Marasmius</name>
    <dbReference type="NCBI Taxonomy" id="181124"/>
    <lineage>
        <taxon>Eukaryota</taxon>
        <taxon>Fungi</taxon>
        <taxon>Dikarya</taxon>
        <taxon>Basidiomycota</taxon>
        <taxon>Agaricomycotina</taxon>
        <taxon>Agaricomycetes</taxon>
        <taxon>Agaricomycetidae</taxon>
        <taxon>Agaricales</taxon>
        <taxon>Marasmiineae</taxon>
        <taxon>Marasmiaceae</taxon>
        <taxon>Marasmius</taxon>
    </lineage>
</organism>
<feature type="region of interest" description="Disordered" evidence="4">
    <location>
        <begin position="171"/>
        <end position="197"/>
    </location>
</feature>
<keyword evidence="2 3" id="KW-0539">Nucleus</keyword>